<dbReference type="PANTHER" id="PTHR43172:SF2">
    <property type="entry name" value="ADENYLOSUCCINATE LYASE C-TERMINAL DOMAIN-CONTAINING PROTEIN"/>
    <property type="match status" value="1"/>
</dbReference>
<gene>
    <name evidence="4" type="ORF">NG824_01500</name>
</gene>
<dbReference type="PANTHER" id="PTHR43172">
    <property type="entry name" value="ADENYLOSUCCINATE LYASE"/>
    <property type="match status" value="1"/>
</dbReference>
<dbReference type="Pfam" id="PF10397">
    <property type="entry name" value="ADSL_C"/>
    <property type="match status" value="1"/>
</dbReference>
<dbReference type="GO" id="GO:0016829">
    <property type="term" value="F:lyase activity"/>
    <property type="evidence" value="ECO:0007669"/>
    <property type="project" value="UniProtKB-ARBA"/>
</dbReference>
<evidence type="ECO:0000256" key="2">
    <source>
        <dbReference type="NCBIfam" id="TIGR02426"/>
    </source>
</evidence>
<dbReference type="Gene3D" id="1.20.200.10">
    <property type="entry name" value="Fumarase/aspartase (Central domain)"/>
    <property type="match status" value="1"/>
</dbReference>
<dbReference type="InterPro" id="IPR008948">
    <property type="entry name" value="L-Aspartase-like"/>
</dbReference>
<dbReference type="InterPro" id="IPR022761">
    <property type="entry name" value="Fumarate_lyase_N"/>
</dbReference>
<dbReference type="EMBL" id="CP099534">
    <property type="protein sequence ID" value="UYK89161.1"/>
    <property type="molecule type" value="Genomic_DNA"/>
</dbReference>
<dbReference type="PRINTS" id="PR00149">
    <property type="entry name" value="FUMRATELYASE"/>
</dbReference>
<dbReference type="InterPro" id="IPR000362">
    <property type="entry name" value="Fumarate_lyase_fam"/>
</dbReference>
<evidence type="ECO:0000313" key="4">
    <source>
        <dbReference type="EMBL" id="UYK89161.1"/>
    </source>
</evidence>
<sequence length="450" mass="46907">MSVSESLLRPLFGDPAVDALFDDRARLQAMLDVEAALARAQARCGVIPADAAAPIAAACDAARYDLPALAAVTALAGNPAIPLVKALTAQVAAVNEDAARWVHWGATSQDIIDSGTVLQLRAALDHVEAQLDALCTALAALAQRERDTGLPGRTLLQQAVPVTFGLKAAGWLDALQRSRRRLQALREDALVLQFGGAAGTLAALQSQGLAVAEALAEELRLPLPALPWHAARDRIGEIGAAFALLAGSLGKIGRDVALLMQSEVAEAFEPAAAGKGGSSAMPHKRNPVGCVVAIAAATRAPGLLATLFAALPQEHERAVGGWHAEWETLPELVRLSAGSLAQVRVLVEGLELDRTRMAAHLDSHGGLLYAEAVAVTLAAHLGKAAAHALVETAVRRALATQQHLRAVLAEEPQVTAVLAPADLDALFASDSWRGMAAVWIERVLAAQVRA</sequence>
<dbReference type="RefSeq" id="WP_152235699.1">
    <property type="nucleotide sequence ID" value="NZ_CP099534.1"/>
</dbReference>
<name>A0AA46SV64_9XANT</name>
<dbReference type="EC" id="5.5.1.2" evidence="2"/>
<dbReference type="NCBIfam" id="TIGR02426">
    <property type="entry name" value="protocat_pcaB"/>
    <property type="match status" value="1"/>
</dbReference>
<protein>
    <recommendedName>
        <fullName evidence="2">3-carboxy-cis,cis-muconate cycloisomerase</fullName>
        <ecNumber evidence="2">5.5.1.2</ecNumber>
    </recommendedName>
</protein>
<comment type="similarity">
    <text evidence="1">Belongs to the class-II fumarase/aspartase family.</text>
</comment>
<dbReference type="SUPFAM" id="SSF48557">
    <property type="entry name" value="L-aspartase-like"/>
    <property type="match status" value="1"/>
</dbReference>
<dbReference type="FunFam" id="1.20.200.10:FF:000014">
    <property type="entry name" value="3-carboxy-cis,cis-muconate cycloisomerase"/>
    <property type="match status" value="1"/>
</dbReference>
<evidence type="ECO:0000313" key="5">
    <source>
        <dbReference type="Proteomes" id="UP001164392"/>
    </source>
</evidence>
<organism evidence="4 5">
    <name type="scientific">Xanthomonas sacchari</name>
    <dbReference type="NCBI Taxonomy" id="56458"/>
    <lineage>
        <taxon>Bacteria</taxon>
        <taxon>Pseudomonadati</taxon>
        <taxon>Pseudomonadota</taxon>
        <taxon>Gammaproteobacteria</taxon>
        <taxon>Lysobacterales</taxon>
        <taxon>Lysobacteraceae</taxon>
        <taxon>Xanthomonas</taxon>
    </lineage>
</organism>
<accession>A0AA46SV64</accession>
<dbReference type="GO" id="GO:0047472">
    <property type="term" value="F:3-carboxy-cis,cis-muconate cycloisomerase activity"/>
    <property type="evidence" value="ECO:0007669"/>
    <property type="project" value="UniProtKB-UniRule"/>
</dbReference>
<dbReference type="CDD" id="cd01597">
    <property type="entry name" value="pCLME"/>
    <property type="match status" value="1"/>
</dbReference>
<dbReference type="Gene3D" id="1.10.40.30">
    <property type="entry name" value="Fumarase/aspartase (C-terminal domain)"/>
    <property type="match status" value="1"/>
</dbReference>
<proteinExistence type="inferred from homology"/>
<dbReference type="PROSITE" id="PS00163">
    <property type="entry name" value="FUMARATE_LYASES"/>
    <property type="match status" value="1"/>
</dbReference>
<keyword evidence="4" id="KW-0413">Isomerase</keyword>
<dbReference type="AlphaFoldDB" id="A0AA46SV64"/>
<evidence type="ECO:0000259" key="3">
    <source>
        <dbReference type="SMART" id="SM00998"/>
    </source>
</evidence>
<dbReference type="Pfam" id="PF00206">
    <property type="entry name" value="Lyase_1"/>
    <property type="match status" value="1"/>
</dbReference>
<dbReference type="GO" id="GO:0019619">
    <property type="term" value="P:3,4-dihydroxybenzoate catabolic process"/>
    <property type="evidence" value="ECO:0007669"/>
    <property type="project" value="InterPro"/>
</dbReference>
<feature type="domain" description="Adenylosuccinate lyase C-terminal" evidence="3">
    <location>
        <begin position="365"/>
        <end position="444"/>
    </location>
</feature>
<dbReference type="Proteomes" id="UP001164392">
    <property type="component" value="Chromosome"/>
</dbReference>
<dbReference type="InterPro" id="IPR020557">
    <property type="entry name" value="Fumarate_lyase_CS"/>
</dbReference>
<evidence type="ECO:0000256" key="1">
    <source>
        <dbReference type="ARBA" id="ARBA00034772"/>
    </source>
</evidence>
<dbReference type="InterPro" id="IPR012789">
    <property type="entry name" value="Protocat_PcaB-like"/>
</dbReference>
<dbReference type="NCBIfam" id="NF006554">
    <property type="entry name" value="PRK09053.1"/>
    <property type="match status" value="1"/>
</dbReference>
<dbReference type="SMART" id="SM00998">
    <property type="entry name" value="ADSL_C"/>
    <property type="match status" value="1"/>
</dbReference>
<dbReference type="InterPro" id="IPR019468">
    <property type="entry name" value="AdenyloSucc_lyase_C"/>
</dbReference>
<reference evidence="4" key="1">
    <citation type="submission" date="2022-06" db="EMBL/GenBank/DDBJ databases">
        <title>Dynamics of rice microbiomes reveals core vertical transmitted seed endophytes.</title>
        <authorList>
            <person name="Liao K."/>
            <person name="Zhang X."/>
        </authorList>
    </citation>
    <scope>NUCLEOTIDE SEQUENCE</scope>
    <source>
        <strain evidence="4">JR3-14</strain>
    </source>
</reference>
<dbReference type="PRINTS" id="PR00145">
    <property type="entry name" value="ARGSUCLYASE"/>
</dbReference>